<feature type="chain" id="PRO_5005893297" description="Tetraspanin" evidence="7">
    <location>
        <begin position="17"/>
        <end position="206"/>
    </location>
</feature>
<evidence type="ECO:0000256" key="5">
    <source>
        <dbReference type="ARBA" id="ARBA00023136"/>
    </source>
</evidence>
<dbReference type="InterPro" id="IPR008952">
    <property type="entry name" value="Tetraspanin_EC2_sf"/>
</dbReference>
<name>A0A0N5AIE7_9BILA</name>
<dbReference type="Gene3D" id="1.10.1450.10">
    <property type="entry name" value="Tetraspanin"/>
    <property type="match status" value="1"/>
</dbReference>
<dbReference type="PANTHER" id="PTHR19282">
    <property type="entry name" value="TETRASPANIN"/>
    <property type="match status" value="1"/>
</dbReference>
<dbReference type="Proteomes" id="UP000046393">
    <property type="component" value="Unplaced"/>
</dbReference>
<evidence type="ECO:0000256" key="4">
    <source>
        <dbReference type="ARBA" id="ARBA00022989"/>
    </source>
</evidence>
<dbReference type="PANTHER" id="PTHR19282:SF534">
    <property type="entry name" value="TETRASPANIN FAMILY-RELATED"/>
    <property type="match status" value="1"/>
</dbReference>
<accession>A0A0N5AIE7</accession>
<dbReference type="GO" id="GO:0005886">
    <property type="term" value="C:plasma membrane"/>
    <property type="evidence" value="ECO:0007669"/>
    <property type="project" value="TreeGrafter"/>
</dbReference>
<dbReference type="CDD" id="cd03127">
    <property type="entry name" value="tetraspanin_LEL"/>
    <property type="match status" value="1"/>
</dbReference>
<organism evidence="8 9">
    <name type="scientific">Syphacia muris</name>
    <dbReference type="NCBI Taxonomy" id="451379"/>
    <lineage>
        <taxon>Eukaryota</taxon>
        <taxon>Metazoa</taxon>
        <taxon>Ecdysozoa</taxon>
        <taxon>Nematoda</taxon>
        <taxon>Chromadorea</taxon>
        <taxon>Rhabditida</taxon>
        <taxon>Spirurina</taxon>
        <taxon>Oxyuridomorpha</taxon>
        <taxon>Oxyuroidea</taxon>
        <taxon>Oxyuridae</taxon>
        <taxon>Syphacia</taxon>
    </lineage>
</organism>
<dbReference type="InterPro" id="IPR000301">
    <property type="entry name" value="Tetraspanin_animals"/>
</dbReference>
<dbReference type="InterPro" id="IPR018499">
    <property type="entry name" value="Tetraspanin/Peripherin"/>
</dbReference>
<protein>
    <recommendedName>
        <fullName evidence="6">Tetraspanin</fullName>
    </recommendedName>
</protein>
<evidence type="ECO:0000256" key="3">
    <source>
        <dbReference type="ARBA" id="ARBA00022692"/>
    </source>
</evidence>
<feature type="transmembrane region" description="Helical" evidence="6">
    <location>
        <begin position="42"/>
        <end position="65"/>
    </location>
</feature>
<sequence>MFKFLAGLTLLGLGVGLRLEPSLIQYLKQHDSNYYVIEIASYAIIAAGICLTIVGFLGCCGAWFLNQTMLVLYFIILMIILGMEMTAAVMIHMNKDHYRKTVDRELLTMIQREYLTNPQKAAIVDEIQTSLQCCGVKSFNDWIASTYSTNDPDSSEVGIGALEIGRVPKSCCNEVGLIEYPGTCGIGFTRQPLATYSRFLYEQVLV</sequence>
<keyword evidence="4 6" id="KW-1133">Transmembrane helix</keyword>
<dbReference type="WBParaSite" id="SMUV_0000419301-mRNA-1">
    <property type="protein sequence ID" value="SMUV_0000419301-mRNA-1"/>
    <property type="gene ID" value="SMUV_0000419301"/>
</dbReference>
<keyword evidence="7" id="KW-0732">Signal</keyword>
<dbReference type="PIRSF" id="PIRSF002419">
    <property type="entry name" value="Tetraspanin"/>
    <property type="match status" value="1"/>
</dbReference>
<keyword evidence="8" id="KW-1185">Reference proteome</keyword>
<evidence type="ECO:0000256" key="2">
    <source>
        <dbReference type="ARBA" id="ARBA00006840"/>
    </source>
</evidence>
<feature type="signal peptide" evidence="7">
    <location>
        <begin position="1"/>
        <end position="16"/>
    </location>
</feature>
<dbReference type="PRINTS" id="PR00259">
    <property type="entry name" value="TMFOUR"/>
</dbReference>
<dbReference type="SUPFAM" id="SSF48652">
    <property type="entry name" value="Tetraspanin"/>
    <property type="match status" value="1"/>
</dbReference>
<evidence type="ECO:0000256" key="1">
    <source>
        <dbReference type="ARBA" id="ARBA00004141"/>
    </source>
</evidence>
<keyword evidence="3 6" id="KW-0812">Transmembrane</keyword>
<dbReference type="Pfam" id="PF00335">
    <property type="entry name" value="Tetraspanin"/>
    <property type="match status" value="1"/>
</dbReference>
<evidence type="ECO:0000256" key="6">
    <source>
        <dbReference type="RuleBase" id="RU361218"/>
    </source>
</evidence>
<evidence type="ECO:0000256" key="7">
    <source>
        <dbReference type="SAM" id="SignalP"/>
    </source>
</evidence>
<keyword evidence="5 6" id="KW-0472">Membrane</keyword>
<comment type="subcellular location">
    <subcellularLocation>
        <location evidence="1 6">Membrane</location>
        <topology evidence="1 6">Multi-pass membrane protein</topology>
    </subcellularLocation>
</comment>
<proteinExistence type="inferred from homology"/>
<dbReference type="AlphaFoldDB" id="A0A0N5AIE7"/>
<comment type="similarity">
    <text evidence="2 6">Belongs to the tetraspanin (TM4SF) family.</text>
</comment>
<evidence type="ECO:0000313" key="8">
    <source>
        <dbReference type="Proteomes" id="UP000046393"/>
    </source>
</evidence>
<feature type="transmembrane region" description="Helical" evidence="6">
    <location>
        <begin position="72"/>
        <end position="93"/>
    </location>
</feature>
<reference evidence="9" key="1">
    <citation type="submission" date="2017-02" db="UniProtKB">
        <authorList>
            <consortium name="WormBaseParasite"/>
        </authorList>
    </citation>
    <scope>IDENTIFICATION</scope>
</reference>
<comment type="caution">
    <text evidence="6">Lacks conserved residue(s) required for the propagation of feature annotation.</text>
</comment>
<evidence type="ECO:0000313" key="9">
    <source>
        <dbReference type="WBParaSite" id="SMUV_0000419301-mRNA-1"/>
    </source>
</evidence>
<dbReference type="STRING" id="451379.A0A0N5AIE7"/>